<name>A0A1W4XI24_AGRPL</name>
<dbReference type="GO" id="GO:0005856">
    <property type="term" value="C:cytoskeleton"/>
    <property type="evidence" value="ECO:0007669"/>
    <property type="project" value="TreeGrafter"/>
</dbReference>
<dbReference type="FunCoup" id="A0A1W4XI24">
    <property type="interactions" value="62"/>
</dbReference>
<dbReference type="KEGG" id="apln:108744394"/>
<keyword evidence="5" id="KW-1185">Reference proteome</keyword>
<dbReference type="GO" id="GO:0030866">
    <property type="term" value="P:cortical actin cytoskeleton organization"/>
    <property type="evidence" value="ECO:0007669"/>
    <property type="project" value="TreeGrafter"/>
</dbReference>
<feature type="compositionally biased region" description="Pro residues" evidence="3">
    <location>
        <begin position="747"/>
        <end position="766"/>
    </location>
</feature>
<organism evidence="5 6">
    <name type="scientific">Agrilus planipennis</name>
    <name type="common">Emerald ash borer</name>
    <name type="synonym">Agrilus marcopoli</name>
    <dbReference type="NCBI Taxonomy" id="224129"/>
    <lineage>
        <taxon>Eukaryota</taxon>
        <taxon>Metazoa</taxon>
        <taxon>Ecdysozoa</taxon>
        <taxon>Arthropoda</taxon>
        <taxon>Hexapoda</taxon>
        <taxon>Insecta</taxon>
        <taxon>Pterygota</taxon>
        <taxon>Neoptera</taxon>
        <taxon>Endopterygota</taxon>
        <taxon>Coleoptera</taxon>
        <taxon>Polyphaga</taxon>
        <taxon>Elateriformia</taxon>
        <taxon>Buprestoidea</taxon>
        <taxon>Buprestidae</taxon>
        <taxon>Agrilinae</taxon>
        <taxon>Agrilus</taxon>
    </lineage>
</organism>
<feature type="coiled-coil region" evidence="2">
    <location>
        <begin position="441"/>
        <end position="468"/>
    </location>
</feature>
<evidence type="ECO:0000313" key="5">
    <source>
        <dbReference type="Proteomes" id="UP000192223"/>
    </source>
</evidence>
<dbReference type="PROSITE" id="PS51444">
    <property type="entry name" value="FH2"/>
    <property type="match status" value="1"/>
</dbReference>
<sequence length="1230" mass="136477">MGNLQTNESKSSKGKVKALMLRRGKKDKLEEQFLDIAAVQKDVKNESEGSCEDVTLTADEIINKPKTDKVVVTDSWQKINKVSGNNPPEVLETTPQSNSSSDSAFTDPLVSSNYSKEKSVNIDDIGVSDSMITEFLNLPLNSFKLNDYKVRKEEELEKKLSKLGVSKVSQISLDSDPCGRFASANVECVNEENKPMNNTTTESGFFSGQEISETLENDSGNSHGSLSTLSIFNDNIPSAKEKPKKPSLDIKIANSVPKYGRHMSVPGELVSNFKEDSLILKKVASLTLDKATLDAKIAKPKFVPEKLDFKLYEKFEGHMLINWYLSEFGEDHYLRKVLHGQDLKLLAIQFCTHLLAAGVVKQIPDKDAPMYNIFKPDLMYYWAHTEAPQSVPQTPGKFTTLHWPPTSPSPSEVFYSPAYTDISSSKSTLQAITPTEVETKLSAKNAEITSLEDEINRLKQEIEKYRTLTNIEELTAKTTADFSSPTEETKTTCDYCDKCRNKLSTDNNNSSSLRIKSDTLSSNEIKVDSYIQTDLNSSAIEKLLLISTNQDKDALAQLLNKSTSSPSINNNQSALTNDSICQTSEPITKSVDTKETQTDYHEPLAIQKDLQTTTTTPIPPSPPFAGTLSCSSSIPPPPPPPPLPLTTDAPPPPPLPGTIGPSPPPPPPLPGTAGPPPPPPLPGTAGPPPPPPPPLPGMAGPPPPPPLPGMAGPPPPPLPPGQAAPHPTGAGPPPPPPPPGMCNSKLIPPPPPINGPVPFPSPPPEGWNPQKNPVPAVPYQLVLRKKPIIPATPMKPLYWTRIVVPENANLSESIDDVDSPTLPLWSQIDEVPLKNMNEFTELFSYQAIARKQTKKKQETAPKATAVKLLDSKRSQNVGILAQSLHVEFSEIENAIYNFDTSVVSLEALQQIYEARATPEEIKLINTHLSDNPSIPLDKPEMFLRDLSEISNFAERISSFMFQVEFDDSLSSVENTLTNIKTTCDFLVKSPSLKDILSIILTLGNYMNGGNMTRGQADGFGLEILSKLKDVKSTKDSQTTLLHFIVRTYMCKLDSPFLLNFPLPVPEPEDIRRAAAVNFDEVCQDLQKLETQLKACERRIQKVIDESTPENLEPFKEKMSNFLENAYKRMSCQKEYLEECKRRFISTMKFYHFKPKSGTVETFPPNEFFELWLQFSKDFKDIWKKEILRLEKAKKDDLRRREKEKVSQNISIKKRENGLKSRVERLKQKLK</sequence>
<dbReference type="Proteomes" id="UP000192223">
    <property type="component" value="Unplaced"/>
</dbReference>
<comment type="similarity">
    <text evidence="1">Belongs to the formin homology family. Cappuccino subfamily.</text>
</comment>
<feature type="coiled-coil region" evidence="2">
    <location>
        <begin position="1078"/>
        <end position="1105"/>
    </location>
</feature>
<evidence type="ECO:0000313" key="6">
    <source>
        <dbReference type="RefSeq" id="XP_018335634.1"/>
    </source>
</evidence>
<dbReference type="InterPro" id="IPR015425">
    <property type="entry name" value="FH2_Formin"/>
</dbReference>
<dbReference type="InParanoid" id="A0A1W4XI24"/>
<reference evidence="6" key="1">
    <citation type="submission" date="2025-08" db="UniProtKB">
        <authorList>
            <consortium name="RefSeq"/>
        </authorList>
    </citation>
    <scope>IDENTIFICATION</scope>
    <source>
        <tissue evidence="6">Entire body</tissue>
    </source>
</reference>
<dbReference type="STRING" id="224129.A0A1W4XI24"/>
<dbReference type="PANTHER" id="PTHR45920">
    <property type="entry name" value="FORMIN HOMOLOGY 2 DOMAIN CONTAINING, ISOFORM I"/>
    <property type="match status" value="1"/>
</dbReference>
<dbReference type="GO" id="GO:0005737">
    <property type="term" value="C:cytoplasm"/>
    <property type="evidence" value="ECO:0007669"/>
    <property type="project" value="TreeGrafter"/>
</dbReference>
<dbReference type="PRINTS" id="PR01217">
    <property type="entry name" value="PRICHEXTENSN"/>
</dbReference>
<dbReference type="GO" id="GO:0051015">
    <property type="term" value="F:actin filament binding"/>
    <property type="evidence" value="ECO:0007669"/>
    <property type="project" value="TreeGrafter"/>
</dbReference>
<dbReference type="AlphaFoldDB" id="A0A1W4XI24"/>
<keyword evidence="2" id="KW-0175">Coiled coil</keyword>
<dbReference type="RefSeq" id="XP_018335634.1">
    <property type="nucleotide sequence ID" value="XM_018480132.2"/>
</dbReference>
<dbReference type="SMART" id="SM00498">
    <property type="entry name" value="FH2"/>
    <property type="match status" value="1"/>
</dbReference>
<feature type="region of interest" description="Disordered" evidence="3">
    <location>
        <begin position="81"/>
        <end position="110"/>
    </location>
</feature>
<evidence type="ECO:0000256" key="3">
    <source>
        <dbReference type="SAM" id="MobiDB-lite"/>
    </source>
</evidence>
<dbReference type="Pfam" id="PF02181">
    <property type="entry name" value="FH2"/>
    <property type="match status" value="1"/>
</dbReference>
<feature type="domain" description="FH2" evidence="4">
    <location>
        <begin position="784"/>
        <end position="1204"/>
    </location>
</feature>
<feature type="compositionally biased region" description="Polar residues" evidence="3">
    <location>
        <begin position="93"/>
        <end position="110"/>
    </location>
</feature>
<dbReference type="PANTHER" id="PTHR45920:SF7">
    <property type="entry name" value="FORMIN-G"/>
    <property type="match status" value="1"/>
</dbReference>
<accession>A0A1W4XI24</accession>
<dbReference type="OrthoDB" id="427644at2759"/>
<feature type="compositionally biased region" description="Pro residues" evidence="3">
    <location>
        <begin position="634"/>
        <end position="722"/>
    </location>
</feature>
<dbReference type="SUPFAM" id="SSF101447">
    <property type="entry name" value="Formin homology 2 domain (FH2 domain)"/>
    <property type="match status" value="1"/>
</dbReference>
<proteinExistence type="inferred from homology"/>
<gene>
    <name evidence="6" type="primary">LOC108744394</name>
</gene>
<feature type="region of interest" description="Disordered" evidence="3">
    <location>
        <begin position="609"/>
        <end position="771"/>
    </location>
</feature>
<evidence type="ECO:0000256" key="1">
    <source>
        <dbReference type="ARBA" id="ARBA00005271"/>
    </source>
</evidence>
<dbReference type="GeneID" id="108744394"/>
<feature type="region of interest" description="Disordered" evidence="3">
    <location>
        <begin position="562"/>
        <end position="581"/>
    </location>
</feature>
<dbReference type="InterPro" id="IPR042201">
    <property type="entry name" value="FH2_Formin_sf"/>
</dbReference>
<protein>
    <submittedName>
        <fullName evidence="6">Protein cappuccino isoform X1</fullName>
    </submittedName>
</protein>
<dbReference type="Gene3D" id="1.20.58.2220">
    <property type="entry name" value="Formin, FH2 domain"/>
    <property type="match status" value="1"/>
</dbReference>
<evidence type="ECO:0000259" key="4">
    <source>
        <dbReference type="PROSITE" id="PS51444"/>
    </source>
</evidence>
<evidence type="ECO:0000256" key="2">
    <source>
        <dbReference type="SAM" id="Coils"/>
    </source>
</evidence>
<feature type="compositionally biased region" description="Pro residues" evidence="3">
    <location>
        <begin position="730"/>
        <end position="740"/>
    </location>
</feature>